<comment type="caution">
    <text evidence="2">The sequence shown here is derived from an EMBL/GenBank/DDBJ whole genome shotgun (WGS) entry which is preliminary data.</text>
</comment>
<proteinExistence type="predicted"/>
<dbReference type="AlphaFoldDB" id="A0A849AD85"/>
<dbReference type="InterPro" id="IPR050426">
    <property type="entry name" value="Glycosyltransferase_28"/>
</dbReference>
<evidence type="ECO:0000313" key="3">
    <source>
        <dbReference type="Proteomes" id="UP000557772"/>
    </source>
</evidence>
<organism evidence="2 3">
    <name type="scientific">Flexivirga aerilata</name>
    <dbReference type="NCBI Taxonomy" id="1656889"/>
    <lineage>
        <taxon>Bacteria</taxon>
        <taxon>Bacillati</taxon>
        <taxon>Actinomycetota</taxon>
        <taxon>Actinomycetes</taxon>
        <taxon>Micrococcales</taxon>
        <taxon>Dermacoccaceae</taxon>
        <taxon>Flexivirga</taxon>
    </lineage>
</organism>
<dbReference type="GO" id="GO:0016757">
    <property type="term" value="F:glycosyltransferase activity"/>
    <property type="evidence" value="ECO:0007669"/>
    <property type="project" value="UniProtKB-ARBA"/>
</dbReference>
<dbReference type="Proteomes" id="UP000557772">
    <property type="component" value="Unassembled WGS sequence"/>
</dbReference>
<dbReference type="PANTHER" id="PTHR48050:SF13">
    <property type="entry name" value="STEROL 3-BETA-GLUCOSYLTRANSFERASE UGT80A2"/>
    <property type="match status" value="1"/>
</dbReference>
<sequence length="217" mass="23318">MDWLSWVDEIVQLTVPGFEYPRESTVPVRFAGPLSRSGDSDHPLPDWWAGLDPNRPTVLVTQGSAVPDPHNLILPVVEAAEGMALNLVVSAPDVMELGRLPSYARRSPFLPYDAVFPRLSAFVTNGGYGGVGFAIRHGVPVLSVGASEDKGEVAARVRWSGLGIGIRRNRIPPARAGRELGRLLMQPAYRQAAARLQRQAAEAPGLDSIVAAVSGRP</sequence>
<reference evidence="2 3" key="1">
    <citation type="submission" date="2020-05" db="EMBL/GenBank/DDBJ databases">
        <title>Flexivirga sp. ID2601S isolated from air conditioner.</title>
        <authorList>
            <person name="Kim D.H."/>
        </authorList>
    </citation>
    <scope>NUCLEOTIDE SEQUENCE [LARGE SCALE GENOMIC DNA]</scope>
    <source>
        <strain evidence="2 3">ID2601S</strain>
    </source>
</reference>
<dbReference type="EMBL" id="JABENB010000001">
    <property type="protein sequence ID" value="NNG37867.1"/>
    <property type="molecule type" value="Genomic_DNA"/>
</dbReference>
<dbReference type="PANTHER" id="PTHR48050">
    <property type="entry name" value="STEROL 3-BETA-GLUCOSYLTRANSFERASE"/>
    <property type="match status" value="1"/>
</dbReference>
<dbReference type="Gene3D" id="3.40.50.2000">
    <property type="entry name" value="Glycogen Phosphorylase B"/>
    <property type="match status" value="2"/>
</dbReference>
<accession>A0A849AD85</accession>
<name>A0A849AD85_9MICO</name>
<gene>
    <name evidence="2" type="ORF">HJ588_01075</name>
</gene>
<evidence type="ECO:0000259" key="1">
    <source>
        <dbReference type="Pfam" id="PF06722"/>
    </source>
</evidence>
<dbReference type="InterPro" id="IPR010610">
    <property type="entry name" value="EryCIII-like_C"/>
</dbReference>
<protein>
    <recommendedName>
        <fullName evidence="1">Erythromycin biosynthesis protein CIII-like C-terminal domain-containing protein</fullName>
    </recommendedName>
</protein>
<feature type="domain" description="Erythromycin biosynthesis protein CIII-like C-terminal" evidence="1">
    <location>
        <begin position="91"/>
        <end position="210"/>
    </location>
</feature>
<keyword evidence="3" id="KW-1185">Reference proteome</keyword>
<dbReference type="RefSeq" id="WP_171151139.1">
    <property type="nucleotide sequence ID" value="NZ_JABENB010000001.1"/>
</dbReference>
<dbReference type="SUPFAM" id="SSF53756">
    <property type="entry name" value="UDP-Glycosyltransferase/glycogen phosphorylase"/>
    <property type="match status" value="1"/>
</dbReference>
<dbReference type="Pfam" id="PF06722">
    <property type="entry name" value="EryCIII-like_C"/>
    <property type="match status" value="1"/>
</dbReference>
<evidence type="ECO:0000313" key="2">
    <source>
        <dbReference type="EMBL" id="NNG37867.1"/>
    </source>
</evidence>